<dbReference type="CDD" id="cd08010">
    <property type="entry name" value="MltG_like"/>
    <property type="match status" value="1"/>
</dbReference>
<keyword evidence="3 7" id="KW-1133">Transmembrane helix</keyword>
<organism evidence="8 9">
    <name type="scientific">Sulfidibacter corallicola</name>
    <dbReference type="NCBI Taxonomy" id="2818388"/>
    <lineage>
        <taxon>Bacteria</taxon>
        <taxon>Pseudomonadati</taxon>
        <taxon>Acidobacteriota</taxon>
        <taxon>Holophagae</taxon>
        <taxon>Acanthopleuribacterales</taxon>
        <taxon>Acanthopleuribacteraceae</taxon>
        <taxon>Sulfidibacter</taxon>
    </lineage>
</organism>
<evidence type="ECO:0000256" key="5">
    <source>
        <dbReference type="ARBA" id="ARBA00023239"/>
    </source>
</evidence>
<sequence length="348" mass="40105">MAVLQKSARHRKIETLLRILFVLLVAAHVVALTTHFFLAYTKVFQVQRIPEDQRRFHIAEGAHLNSVLEELQRRKLAPAPFYVRLALMRHDPDLVIKKGNYRFPEEASTWDLIQQFGDGHVLLEKITIPEGLDHWEVARLLGESRWGTEAQFQALIDDPTPIRALDGDATNLEGYLFPETYFFPEEATPEQIVGTMVRHFVTRTESLRARLPAAGMTVREWVALASLVEKESAIPQERNRIAGVFSNRLKRGMLLQCDPTIIYSLKLNNQYRGKIYRSQIRHDHPYNTYVYKGLPPGPIASPGLQSLTAALEPESHGFYYFVARNDGTHQFSKNLREHNRAVRRYRRP</sequence>
<dbReference type="RefSeq" id="WP_237383617.1">
    <property type="nucleotide sequence ID" value="NZ_CP071793.1"/>
</dbReference>
<keyword evidence="9" id="KW-1185">Reference proteome</keyword>
<accession>A0A8A4U441</accession>
<dbReference type="PANTHER" id="PTHR30518">
    <property type="entry name" value="ENDOLYTIC MUREIN TRANSGLYCOSYLASE"/>
    <property type="match status" value="1"/>
</dbReference>
<evidence type="ECO:0000256" key="7">
    <source>
        <dbReference type="HAMAP-Rule" id="MF_02065"/>
    </source>
</evidence>
<reference evidence="8" key="1">
    <citation type="submission" date="2021-03" db="EMBL/GenBank/DDBJ databases">
        <title>Acanthopleuribacteraceae sp. M133.</title>
        <authorList>
            <person name="Wang G."/>
        </authorList>
    </citation>
    <scope>NUCLEOTIDE SEQUENCE</scope>
    <source>
        <strain evidence="8">M133</strain>
    </source>
</reference>
<keyword evidence="5 7" id="KW-0456">Lyase</keyword>
<evidence type="ECO:0000313" key="9">
    <source>
        <dbReference type="Proteomes" id="UP000663929"/>
    </source>
</evidence>
<keyword evidence="6 7" id="KW-0961">Cell wall biogenesis/degradation</keyword>
<dbReference type="Gene3D" id="3.30.1490.480">
    <property type="entry name" value="Endolytic murein transglycosylase"/>
    <property type="match status" value="1"/>
</dbReference>
<evidence type="ECO:0000256" key="4">
    <source>
        <dbReference type="ARBA" id="ARBA00023136"/>
    </source>
</evidence>
<evidence type="ECO:0000256" key="1">
    <source>
        <dbReference type="ARBA" id="ARBA00022475"/>
    </source>
</evidence>
<dbReference type="GO" id="GO:0008932">
    <property type="term" value="F:lytic endotransglycosylase activity"/>
    <property type="evidence" value="ECO:0007669"/>
    <property type="project" value="UniProtKB-UniRule"/>
</dbReference>
<dbReference type="NCBIfam" id="TIGR00247">
    <property type="entry name" value="endolytic transglycosylase MltG"/>
    <property type="match status" value="1"/>
</dbReference>
<evidence type="ECO:0000256" key="2">
    <source>
        <dbReference type="ARBA" id="ARBA00022692"/>
    </source>
</evidence>
<feature type="transmembrane region" description="Helical" evidence="7">
    <location>
        <begin position="20"/>
        <end position="40"/>
    </location>
</feature>
<keyword evidence="1 7" id="KW-1003">Cell membrane</keyword>
<gene>
    <name evidence="7 8" type="primary">mltG</name>
    <name evidence="8" type="ORF">J3U87_13755</name>
</gene>
<dbReference type="GO" id="GO:0005886">
    <property type="term" value="C:plasma membrane"/>
    <property type="evidence" value="ECO:0007669"/>
    <property type="project" value="UniProtKB-SubCell"/>
</dbReference>
<dbReference type="Proteomes" id="UP000663929">
    <property type="component" value="Chromosome"/>
</dbReference>
<comment type="catalytic activity">
    <reaction evidence="7">
        <text>a peptidoglycan chain = a peptidoglycan chain with N-acetyl-1,6-anhydromuramyl-[peptide] at the reducing end + a peptidoglycan chain with N-acetylglucosamine at the non-reducing end.</text>
        <dbReference type="EC" id="4.2.2.29"/>
    </reaction>
</comment>
<dbReference type="Gene3D" id="3.30.160.60">
    <property type="entry name" value="Classic Zinc Finger"/>
    <property type="match status" value="1"/>
</dbReference>
<keyword evidence="4 7" id="KW-0472">Membrane</keyword>
<dbReference type="HAMAP" id="MF_02065">
    <property type="entry name" value="MltG"/>
    <property type="match status" value="1"/>
</dbReference>
<comment type="similarity">
    <text evidence="7">Belongs to the transglycosylase MltG family.</text>
</comment>
<dbReference type="Pfam" id="PF02618">
    <property type="entry name" value="YceG"/>
    <property type="match status" value="1"/>
</dbReference>
<dbReference type="KEGG" id="scor:J3U87_13755"/>
<dbReference type="InterPro" id="IPR003770">
    <property type="entry name" value="MLTG-like"/>
</dbReference>
<dbReference type="GO" id="GO:0071555">
    <property type="term" value="P:cell wall organization"/>
    <property type="evidence" value="ECO:0007669"/>
    <property type="project" value="UniProtKB-KW"/>
</dbReference>
<protein>
    <recommendedName>
        <fullName evidence="7">Endolytic murein transglycosylase</fullName>
        <ecNumber evidence="7">4.2.2.29</ecNumber>
    </recommendedName>
    <alternativeName>
        <fullName evidence="7">Peptidoglycan lytic transglycosylase</fullName>
    </alternativeName>
    <alternativeName>
        <fullName evidence="7">Peptidoglycan polymerization terminase</fullName>
    </alternativeName>
</protein>
<dbReference type="EC" id="4.2.2.29" evidence="7"/>
<comment type="subcellular location">
    <subcellularLocation>
        <location evidence="7">Cell membrane</location>
        <topology evidence="7">Single-pass membrane protein</topology>
    </subcellularLocation>
</comment>
<dbReference type="PANTHER" id="PTHR30518:SF2">
    <property type="entry name" value="ENDOLYTIC MUREIN TRANSGLYCOSYLASE"/>
    <property type="match status" value="1"/>
</dbReference>
<dbReference type="EMBL" id="CP071793">
    <property type="protein sequence ID" value="QTD53515.1"/>
    <property type="molecule type" value="Genomic_DNA"/>
</dbReference>
<dbReference type="AlphaFoldDB" id="A0A8A4U441"/>
<evidence type="ECO:0000256" key="6">
    <source>
        <dbReference type="ARBA" id="ARBA00023316"/>
    </source>
</evidence>
<keyword evidence="2 7" id="KW-0812">Transmembrane</keyword>
<evidence type="ECO:0000256" key="3">
    <source>
        <dbReference type="ARBA" id="ARBA00022989"/>
    </source>
</evidence>
<name>A0A8A4U441_SULCO</name>
<dbReference type="GO" id="GO:0009252">
    <property type="term" value="P:peptidoglycan biosynthetic process"/>
    <property type="evidence" value="ECO:0007669"/>
    <property type="project" value="UniProtKB-UniRule"/>
</dbReference>
<feature type="site" description="Important for catalytic activity" evidence="7">
    <location>
        <position position="231"/>
    </location>
</feature>
<evidence type="ECO:0000313" key="8">
    <source>
        <dbReference type="EMBL" id="QTD53515.1"/>
    </source>
</evidence>
<proteinExistence type="inferred from homology"/>
<comment type="function">
    <text evidence="7">Functions as a peptidoglycan terminase that cleaves nascent peptidoglycan strands endolytically to terminate their elongation.</text>
</comment>